<name>A0AAE4FRV8_9CYAN</name>
<dbReference type="Pfam" id="PF21826">
    <property type="entry name" value="DUF6887"/>
    <property type="match status" value="1"/>
</dbReference>
<proteinExistence type="predicted"/>
<dbReference type="Proteomes" id="UP001268256">
    <property type="component" value="Unassembled WGS sequence"/>
</dbReference>
<gene>
    <name evidence="1" type="ORF">RIF25_09210</name>
</gene>
<evidence type="ECO:0000313" key="2">
    <source>
        <dbReference type="Proteomes" id="UP001268256"/>
    </source>
</evidence>
<sequence>MSQVNFAAMTLDEVKAYFLSHRDDKAAFHAYMDKLNESGRAILIDPADPLSEQNAITQMQQRLSQTT</sequence>
<dbReference type="InterPro" id="IPR054053">
    <property type="entry name" value="DUF6887"/>
</dbReference>
<comment type="caution">
    <text evidence="1">The sequence shown here is derived from an EMBL/GenBank/DDBJ whole genome shotgun (WGS) entry which is preliminary data.</text>
</comment>
<accession>A0AAE4FRV8</accession>
<evidence type="ECO:0000313" key="1">
    <source>
        <dbReference type="EMBL" id="MDS3860986.1"/>
    </source>
</evidence>
<reference evidence="2" key="1">
    <citation type="submission" date="2023-07" db="EMBL/GenBank/DDBJ databases">
        <authorList>
            <person name="Luz R."/>
            <person name="Cordeiro R."/>
            <person name="Fonseca A."/>
            <person name="Goncalves V."/>
        </authorList>
    </citation>
    <scope>NUCLEOTIDE SEQUENCE [LARGE SCALE GENOMIC DNA]</scope>
    <source>
        <strain evidence="2">BACA0444</strain>
    </source>
</reference>
<protein>
    <submittedName>
        <fullName evidence="1">Uncharacterized protein</fullName>
    </submittedName>
</protein>
<organism evidence="1 2">
    <name type="scientific">Pseudocalidococcus azoricus BACA0444</name>
    <dbReference type="NCBI Taxonomy" id="2918990"/>
    <lineage>
        <taxon>Bacteria</taxon>
        <taxon>Bacillati</taxon>
        <taxon>Cyanobacteriota</taxon>
        <taxon>Cyanophyceae</taxon>
        <taxon>Acaryochloridales</taxon>
        <taxon>Thermosynechococcaceae</taxon>
        <taxon>Pseudocalidococcus</taxon>
        <taxon>Pseudocalidococcus azoricus</taxon>
    </lineage>
</organism>
<dbReference type="EMBL" id="JAVMIP010000008">
    <property type="protein sequence ID" value="MDS3860986.1"/>
    <property type="molecule type" value="Genomic_DNA"/>
</dbReference>
<dbReference type="AlphaFoldDB" id="A0AAE4FRV8"/>
<keyword evidence="2" id="KW-1185">Reference proteome</keyword>
<dbReference type="RefSeq" id="WP_322878243.1">
    <property type="nucleotide sequence ID" value="NZ_JAVMIP010000008.1"/>
</dbReference>